<accession>A0AA41WA97</accession>
<keyword evidence="9 16" id="KW-1133">Transmembrane helix</keyword>
<dbReference type="GO" id="GO:0003677">
    <property type="term" value="F:DNA binding"/>
    <property type="evidence" value="ECO:0007669"/>
    <property type="project" value="UniProtKB-KW"/>
</dbReference>
<keyword evidence="8 14" id="KW-0067">ATP-binding</keyword>
<evidence type="ECO:0000256" key="10">
    <source>
        <dbReference type="ARBA" id="ARBA00023125"/>
    </source>
</evidence>
<dbReference type="Gene3D" id="3.40.50.300">
    <property type="entry name" value="P-loop containing nucleotide triphosphate hydrolases"/>
    <property type="match status" value="1"/>
</dbReference>
<dbReference type="InterPro" id="IPR018541">
    <property type="entry name" value="Ftsk_gamma"/>
</dbReference>
<keyword evidence="7" id="KW-0159">Chromosome partition</keyword>
<dbReference type="GO" id="GO:0005886">
    <property type="term" value="C:plasma membrane"/>
    <property type="evidence" value="ECO:0007669"/>
    <property type="project" value="UniProtKB-SubCell"/>
</dbReference>
<evidence type="ECO:0000256" key="15">
    <source>
        <dbReference type="SAM" id="MobiDB-lite"/>
    </source>
</evidence>
<sequence>MRHRVARSGKARRRTKGTTAQTGPMPLTAPFKAAGKMRRWLLPIDVPQRVAREATALLVLTVALLMTGALLGLGSSYGAIGWVTDGLRQLFGRGAFLVPLCALWLTGELLLSQHPAASRRRGLGLALYAAAVLAFLDLRGAERISEAGGYVGAGVSGILQLVGGQIGAGLLALAIGCAGLAFATGAELLALPARWRALQSARQAARAATRPAPAEAERRSQKPDGPATGEVRETKEIQPIITLPQTGVKAEKPAGRSERRRKAAGEEPSGGGSPQQVTEPLPEPVTPAPLPDLTRLKLYQSGAPDPAELHRKAAVIQETLASFKVDARVREVYPGPAVTLFTLEPGPGVKVRRITELQNDLALALAAKAIRIEAPVPGMARVGIEVPNETIHTVGLRETIESAAFQRSRANLPLALGRDVNGQYVVADLTKMPHLLIAGATGSGKSVCINGIIATFLLTRRPEELQMLLIDPKMVELAGFDGVPHLKRPVVTDMGLVVGALRRVLQEMERRYQLFSKLGVRNLDGYRLRREEDPSLEPLPYLVVIIDELADLMLTTPDEVETLLVRLAQMARATGIHLLIATQRPSVDVLTGLIKANVPARIAFAVTSQTDSRVILDMPGAERLLGRGDMLFLPPDAARPQRIQGSFIDDRDLQYLVEHWRTVAPDPQYDPAWLNLEDAETDNGREDPLLEQARQLVRQQGTASTSMLQRRLRIGYNRAARIMEQLEAEGIVGPGDGPRGRLVYLAEED</sequence>
<dbReference type="Gene3D" id="1.10.10.10">
    <property type="entry name" value="Winged helix-like DNA-binding domain superfamily/Winged helix DNA-binding domain"/>
    <property type="match status" value="1"/>
</dbReference>
<dbReference type="PROSITE" id="PS50901">
    <property type="entry name" value="FTSK"/>
    <property type="match status" value="1"/>
</dbReference>
<feature type="compositionally biased region" description="Pro residues" evidence="15">
    <location>
        <begin position="281"/>
        <end position="290"/>
    </location>
</feature>
<evidence type="ECO:0000256" key="16">
    <source>
        <dbReference type="SAM" id="Phobius"/>
    </source>
</evidence>
<dbReference type="Pfam" id="PF09397">
    <property type="entry name" value="FtsK_gamma"/>
    <property type="match status" value="1"/>
</dbReference>
<evidence type="ECO:0000256" key="5">
    <source>
        <dbReference type="ARBA" id="ARBA00022692"/>
    </source>
</evidence>
<feature type="domain" description="FtsK" evidence="17">
    <location>
        <begin position="422"/>
        <end position="613"/>
    </location>
</feature>
<proteinExistence type="inferred from homology"/>
<keyword evidence="5 16" id="KW-0812">Transmembrane</keyword>
<dbReference type="InterPro" id="IPR036388">
    <property type="entry name" value="WH-like_DNA-bd_sf"/>
</dbReference>
<evidence type="ECO:0000256" key="14">
    <source>
        <dbReference type="PROSITE-ProRule" id="PRU00289"/>
    </source>
</evidence>
<evidence type="ECO:0000256" key="12">
    <source>
        <dbReference type="ARBA" id="ARBA00023306"/>
    </source>
</evidence>
<dbReference type="Proteomes" id="UP001165306">
    <property type="component" value="Unassembled WGS sequence"/>
</dbReference>
<feature type="region of interest" description="Disordered" evidence="15">
    <location>
        <begin position="1"/>
        <end position="27"/>
    </location>
</feature>
<feature type="transmembrane region" description="Helical" evidence="16">
    <location>
        <begin position="57"/>
        <end position="84"/>
    </location>
</feature>
<dbReference type="CDD" id="cd01127">
    <property type="entry name" value="TrwB_TraG_TraD_VirD4"/>
    <property type="match status" value="1"/>
</dbReference>
<dbReference type="AlphaFoldDB" id="A0AA41WA97"/>
<keyword evidence="6 14" id="KW-0547">Nucleotide-binding</keyword>
<feature type="transmembrane region" description="Helical" evidence="16">
    <location>
        <begin position="90"/>
        <end position="111"/>
    </location>
</feature>
<dbReference type="RefSeq" id="WP_284056229.1">
    <property type="nucleotide sequence ID" value="NZ_JAMSLR010000002.1"/>
</dbReference>
<comment type="caution">
    <text evidence="18">The sequence shown here is derived from an EMBL/GenBank/DDBJ whole genome shotgun (WGS) entry which is preliminary data.</text>
</comment>
<evidence type="ECO:0000256" key="8">
    <source>
        <dbReference type="ARBA" id="ARBA00022840"/>
    </source>
</evidence>
<dbReference type="Pfam" id="PF13491">
    <property type="entry name" value="FtsK_4TM"/>
    <property type="match status" value="1"/>
</dbReference>
<evidence type="ECO:0000256" key="2">
    <source>
        <dbReference type="ARBA" id="ARBA00006474"/>
    </source>
</evidence>
<dbReference type="GO" id="GO:0051301">
    <property type="term" value="P:cell division"/>
    <property type="evidence" value="ECO:0007669"/>
    <property type="project" value="UniProtKB-KW"/>
</dbReference>
<evidence type="ECO:0000313" key="18">
    <source>
        <dbReference type="EMBL" id="MCM8748451.1"/>
    </source>
</evidence>
<keyword evidence="10" id="KW-0238">DNA-binding</keyword>
<comment type="similarity">
    <text evidence="2">Belongs to the FtsK/SpoIIIE/SftA family.</text>
</comment>
<keyword evidence="12" id="KW-0131">Cell cycle</keyword>
<feature type="compositionally biased region" description="Low complexity" evidence="15">
    <location>
        <begin position="202"/>
        <end position="214"/>
    </location>
</feature>
<dbReference type="SMART" id="SM00382">
    <property type="entry name" value="AAA"/>
    <property type="match status" value="1"/>
</dbReference>
<dbReference type="Pfam" id="PF01580">
    <property type="entry name" value="FtsK_SpoIIIE"/>
    <property type="match status" value="1"/>
</dbReference>
<dbReference type="InterPro" id="IPR036390">
    <property type="entry name" value="WH_DNA-bd_sf"/>
</dbReference>
<dbReference type="SUPFAM" id="SSF52540">
    <property type="entry name" value="P-loop containing nucleoside triphosphate hydrolases"/>
    <property type="match status" value="1"/>
</dbReference>
<evidence type="ECO:0000256" key="7">
    <source>
        <dbReference type="ARBA" id="ARBA00022829"/>
    </source>
</evidence>
<feature type="region of interest" description="Disordered" evidence="15">
    <location>
        <begin position="202"/>
        <end position="291"/>
    </location>
</feature>
<gene>
    <name evidence="18" type="ORF">NET02_04775</name>
</gene>
<comment type="subcellular location">
    <subcellularLocation>
        <location evidence="1">Cell membrane</location>
        <topology evidence="1">Multi-pass membrane protein</topology>
    </subcellularLocation>
</comment>
<dbReference type="SUPFAM" id="SSF46785">
    <property type="entry name" value="Winged helix' DNA-binding domain"/>
    <property type="match status" value="1"/>
</dbReference>
<dbReference type="InterPro" id="IPR050206">
    <property type="entry name" value="FtsK/SpoIIIE/SftA"/>
</dbReference>
<evidence type="ECO:0000256" key="11">
    <source>
        <dbReference type="ARBA" id="ARBA00023136"/>
    </source>
</evidence>
<dbReference type="InterPro" id="IPR025199">
    <property type="entry name" value="FtsK_4TM"/>
</dbReference>
<feature type="binding site" evidence="14">
    <location>
        <begin position="439"/>
        <end position="446"/>
    </location>
    <ligand>
        <name>ATP</name>
        <dbReference type="ChEBI" id="CHEBI:30616"/>
    </ligand>
</feature>
<keyword evidence="4" id="KW-0132">Cell division</keyword>
<evidence type="ECO:0000256" key="3">
    <source>
        <dbReference type="ARBA" id="ARBA00022475"/>
    </source>
</evidence>
<evidence type="ECO:0000256" key="1">
    <source>
        <dbReference type="ARBA" id="ARBA00004651"/>
    </source>
</evidence>
<name>A0AA41WA97_9BACT</name>
<evidence type="ECO:0000313" key="19">
    <source>
        <dbReference type="Proteomes" id="UP001165306"/>
    </source>
</evidence>
<dbReference type="GO" id="GO:0005524">
    <property type="term" value="F:ATP binding"/>
    <property type="evidence" value="ECO:0007669"/>
    <property type="project" value="UniProtKB-UniRule"/>
</dbReference>
<dbReference type="EMBL" id="JAMSLR010000002">
    <property type="protein sequence ID" value="MCM8748451.1"/>
    <property type="molecule type" value="Genomic_DNA"/>
</dbReference>
<organism evidence="18 19">
    <name type="scientific">Thermalbibacter longus</name>
    <dbReference type="NCBI Taxonomy" id="2951981"/>
    <lineage>
        <taxon>Bacteria</taxon>
        <taxon>Pseudomonadati</taxon>
        <taxon>Thermomicrobiota</taxon>
        <taxon>Thermomicrobia</taxon>
        <taxon>Thermomicrobiales</taxon>
        <taxon>Thermomicrobiaceae</taxon>
        <taxon>Thermalbibacter</taxon>
    </lineage>
</organism>
<dbReference type="InterPro" id="IPR041027">
    <property type="entry name" value="FtsK_alpha"/>
</dbReference>
<evidence type="ECO:0000256" key="9">
    <source>
        <dbReference type="ARBA" id="ARBA00022989"/>
    </source>
</evidence>
<evidence type="ECO:0000256" key="4">
    <source>
        <dbReference type="ARBA" id="ARBA00022618"/>
    </source>
</evidence>
<evidence type="ECO:0000256" key="6">
    <source>
        <dbReference type="ARBA" id="ARBA00022741"/>
    </source>
</evidence>
<keyword evidence="3" id="KW-1003">Cell membrane</keyword>
<feature type="transmembrane region" description="Helical" evidence="16">
    <location>
        <begin position="170"/>
        <end position="191"/>
    </location>
</feature>
<evidence type="ECO:0000259" key="17">
    <source>
        <dbReference type="PROSITE" id="PS50901"/>
    </source>
</evidence>
<reference evidence="18" key="1">
    <citation type="submission" date="2022-06" db="EMBL/GenBank/DDBJ databases">
        <title>CFH 74404 Thermomicrobiaceae sp.</title>
        <authorList>
            <person name="Ming H."/>
            <person name="Li W.-J."/>
            <person name="Zhao Z."/>
        </authorList>
    </citation>
    <scope>NUCLEOTIDE SEQUENCE</scope>
    <source>
        <strain evidence="18">CFH 74404</strain>
    </source>
</reference>
<comment type="subunit">
    <text evidence="13">Homohexamer. Forms a ring that surrounds DNA.</text>
</comment>
<keyword evidence="19" id="KW-1185">Reference proteome</keyword>
<dbReference type="Pfam" id="PF17854">
    <property type="entry name" value="FtsK_alpha"/>
    <property type="match status" value="1"/>
</dbReference>
<dbReference type="Gene3D" id="3.30.980.40">
    <property type="match status" value="1"/>
</dbReference>
<dbReference type="InterPro" id="IPR002543">
    <property type="entry name" value="FtsK_dom"/>
</dbReference>
<keyword evidence="11 16" id="KW-0472">Membrane</keyword>
<dbReference type="InterPro" id="IPR027417">
    <property type="entry name" value="P-loop_NTPase"/>
</dbReference>
<dbReference type="GO" id="GO:0007059">
    <property type="term" value="P:chromosome segregation"/>
    <property type="evidence" value="ECO:0007669"/>
    <property type="project" value="UniProtKB-KW"/>
</dbReference>
<dbReference type="PANTHER" id="PTHR22683:SF41">
    <property type="entry name" value="DNA TRANSLOCASE FTSK"/>
    <property type="match status" value="1"/>
</dbReference>
<dbReference type="PANTHER" id="PTHR22683">
    <property type="entry name" value="SPORULATION PROTEIN RELATED"/>
    <property type="match status" value="1"/>
</dbReference>
<feature type="compositionally biased region" description="Basic residues" evidence="15">
    <location>
        <begin position="1"/>
        <end position="16"/>
    </location>
</feature>
<dbReference type="InterPro" id="IPR003593">
    <property type="entry name" value="AAA+_ATPase"/>
</dbReference>
<evidence type="ECO:0000256" key="13">
    <source>
        <dbReference type="ARBA" id="ARBA00025923"/>
    </source>
</evidence>
<protein>
    <submittedName>
        <fullName evidence="18">DNA translocase FtsK</fullName>
    </submittedName>
</protein>
<dbReference type="SMART" id="SM00843">
    <property type="entry name" value="Ftsk_gamma"/>
    <property type="match status" value="1"/>
</dbReference>